<dbReference type="EMBL" id="FNBJ01000012">
    <property type="protein sequence ID" value="SDF43008.1"/>
    <property type="molecule type" value="Genomic_DNA"/>
</dbReference>
<name>A0A1I0AH28_9FIRM</name>
<sequence>MKKKFILVLIFIVILLLTFETSAAEEKQVYRGINFGMTVKEFHENLRQDKKMFLSVGIPHIEIKGIEYYIFALYNDQNQLYEIYFESPNYIADYYVEKRLEELSQIVESEYGEPDIVNDFDLRDVKDQILWQKIWEEENKIIELGVGKMDTEKYVSFHQIYLPFGP</sequence>
<dbReference type="RefSeq" id="WP_089719996.1">
    <property type="nucleotide sequence ID" value="NZ_FNBJ01000012.1"/>
</dbReference>
<evidence type="ECO:0000313" key="3">
    <source>
        <dbReference type="Proteomes" id="UP000198612"/>
    </source>
</evidence>
<keyword evidence="4" id="KW-1185">Reference proteome</keyword>
<evidence type="ECO:0000313" key="2">
    <source>
        <dbReference type="EMBL" id="SES93138.1"/>
    </source>
</evidence>
<proteinExistence type="predicted"/>
<dbReference type="Proteomes" id="UP000199519">
    <property type="component" value="Unassembled WGS sequence"/>
</dbReference>
<dbReference type="Proteomes" id="UP000198612">
    <property type="component" value="Unassembled WGS sequence"/>
</dbReference>
<organism evidence="2 3">
    <name type="scientific">Halanaerobium congolense</name>
    <dbReference type="NCBI Taxonomy" id="54121"/>
    <lineage>
        <taxon>Bacteria</taxon>
        <taxon>Bacillati</taxon>
        <taxon>Bacillota</taxon>
        <taxon>Clostridia</taxon>
        <taxon>Halanaerobiales</taxon>
        <taxon>Halanaerobiaceae</taxon>
        <taxon>Halanaerobium</taxon>
    </lineage>
</organism>
<dbReference type="AlphaFoldDB" id="A0A1I0AH28"/>
<evidence type="ECO:0000313" key="1">
    <source>
        <dbReference type="EMBL" id="SDF43008.1"/>
    </source>
</evidence>
<protein>
    <submittedName>
        <fullName evidence="2">Uncharacterized protein</fullName>
    </submittedName>
</protein>
<evidence type="ECO:0000313" key="4">
    <source>
        <dbReference type="Proteomes" id="UP000199519"/>
    </source>
</evidence>
<accession>A0A1I0AH28</accession>
<dbReference type="EMBL" id="FOHG01000012">
    <property type="protein sequence ID" value="SES93138.1"/>
    <property type="molecule type" value="Genomic_DNA"/>
</dbReference>
<gene>
    <name evidence="1" type="ORF">SAMN04488598_11213</name>
    <name evidence="2" type="ORF">SAMN04515652_11213</name>
</gene>
<reference evidence="3 4" key="1">
    <citation type="submission" date="2016-10" db="EMBL/GenBank/DDBJ databases">
        <authorList>
            <person name="Varghese N."/>
            <person name="Submissions S."/>
        </authorList>
    </citation>
    <scope>NUCLEOTIDE SEQUENCE [LARGE SCALE GENOMIC DNA]</scope>
    <source>
        <strain evidence="1 4">WG2</strain>
        <strain evidence="2 3">WG5</strain>
    </source>
</reference>